<dbReference type="SUPFAM" id="SSF118290">
    <property type="entry name" value="WRKY DNA-binding domain"/>
    <property type="match status" value="1"/>
</dbReference>
<evidence type="ECO:0000256" key="3">
    <source>
        <dbReference type="ARBA" id="ARBA00023125"/>
    </source>
</evidence>
<dbReference type="GO" id="GO:0000976">
    <property type="term" value="F:transcription cis-regulatory region binding"/>
    <property type="evidence" value="ECO:0007669"/>
    <property type="project" value="TreeGrafter"/>
</dbReference>
<gene>
    <name evidence="7" type="ORF">K2173_011819</name>
</gene>
<dbReference type="GO" id="GO:0005634">
    <property type="term" value="C:nucleus"/>
    <property type="evidence" value="ECO:0007669"/>
    <property type="project" value="UniProtKB-SubCell"/>
</dbReference>
<proteinExistence type="predicted"/>
<evidence type="ECO:0000256" key="4">
    <source>
        <dbReference type="ARBA" id="ARBA00023163"/>
    </source>
</evidence>
<dbReference type="PANTHER" id="PTHR32096:SF115">
    <property type="entry name" value="WRKY TRANSCRIPTION FACTOR 30-RELATED"/>
    <property type="match status" value="1"/>
</dbReference>
<evidence type="ECO:0000256" key="5">
    <source>
        <dbReference type="ARBA" id="ARBA00023242"/>
    </source>
</evidence>
<dbReference type="Proteomes" id="UP001159364">
    <property type="component" value="Linkage Group LG10"/>
</dbReference>
<comment type="subcellular location">
    <subcellularLocation>
        <location evidence="1">Nucleus</location>
    </subcellularLocation>
</comment>
<dbReference type="InterPro" id="IPR003657">
    <property type="entry name" value="WRKY_dom"/>
</dbReference>
<accession>A0AAV8SL89</accession>
<dbReference type="GO" id="GO:0003700">
    <property type="term" value="F:DNA-binding transcription factor activity"/>
    <property type="evidence" value="ECO:0007669"/>
    <property type="project" value="InterPro"/>
</dbReference>
<reference evidence="7 8" key="1">
    <citation type="submission" date="2021-09" db="EMBL/GenBank/DDBJ databases">
        <title>Genomic insights and catalytic innovation underlie evolution of tropane alkaloids biosynthesis.</title>
        <authorList>
            <person name="Wang Y.-J."/>
            <person name="Tian T."/>
            <person name="Huang J.-P."/>
            <person name="Huang S.-X."/>
        </authorList>
    </citation>
    <scope>NUCLEOTIDE SEQUENCE [LARGE SCALE GENOMIC DNA]</scope>
    <source>
        <strain evidence="7">KIB-2018</strain>
        <tissue evidence="7">Leaf</tissue>
    </source>
</reference>
<evidence type="ECO:0000313" key="8">
    <source>
        <dbReference type="Proteomes" id="UP001159364"/>
    </source>
</evidence>
<dbReference type="Pfam" id="PF03106">
    <property type="entry name" value="WRKY"/>
    <property type="match status" value="1"/>
</dbReference>
<dbReference type="AlphaFoldDB" id="A0AAV8SL89"/>
<dbReference type="Gene3D" id="2.20.25.80">
    <property type="entry name" value="WRKY domain"/>
    <property type="match status" value="1"/>
</dbReference>
<evidence type="ECO:0000259" key="6">
    <source>
        <dbReference type="PROSITE" id="PS50811"/>
    </source>
</evidence>
<dbReference type="PROSITE" id="PS50811">
    <property type="entry name" value="WRKY"/>
    <property type="match status" value="1"/>
</dbReference>
<feature type="domain" description="WRKY" evidence="6">
    <location>
        <begin position="115"/>
        <end position="183"/>
    </location>
</feature>
<organism evidence="7 8">
    <name type="scientific">Erythroxylum novogranatense</name>
    <dbReference type="NCBI Taxonomy" id="1862640"/>
    <lineage>
        <taxon>Eukaryota</taxon>
        <taxon>Viridiplantae</taxon>
        <taxon>Streptophyta</taxon>
        <taxon>Embryophyta</taxon>
        <taxon>Tracheophyta</taxon>
        <taxon>Spermatophyta</taxon>
        <taxon>Magnoliopsida</taxon>
        <taxon>eudicotyledons</taxon>
        <taxon>Gunneridae</taxon>
        <taxon>Pentapetalae</taxon>
        <taxon>rosids</taxon>
        <taxon>fabids</taxon>
        <taxon>Malpighiales</taxon>
        <taxon>Erythroxylaceae</taxon>
        <taxon>Erythroxylum</taxon>
    </lineage>
</organism>
<evidence type="ECO:0000256" key="1">
    <source>
        <dbReference type="ARBA" id="ARBA00004123"/>
    </source>
</evidence>
<dbReference type="EMBL" id="JAIWQS010000010">
    <property type="protein sequence ID" value="KAJ8753051.1"/>
    <property type="molecule type" value="Genomic_DNA"/>
</dbReference>
<evidence type="ECO:0000313" key="7">
    <source>
        <dbReference type="EMBL" id="KAJ8753051.1"/>
    </source>
</evidence>
<name>A0AAV8SL89_9ROSI</name>
<comment type="caution">
    <text evidence="7">The sequence shown here is derived from an EMBL/GenBank/DDBJ whole genome shotgun (WGS) entry which is preliminary data.</text>
</comment>
<dbReference type="InterPro" id="IPR036576">
    <property type="entry name" value="WRKY_dom_sf"/>
</dbReference>
<evidence type="ECO:0000256" key="2">
    <source>
        <dbReference type="ARBA" id="ARBA00023015"/>
    </source>
</evidence>
<keyword evidence="8" id="KW-1185">Reference proteome</keyword>
<keyword evidence="3" id="KW-0238">DNA-binding</keyword>
<keyword evidence="4" id="KW-0804">Transcription</keyword>
<keyword evidence="5" id="KW-0539">Nucleus</keyword>
<protein>
    <recommendedName>
        <fullName evidence="6">WRKY domain-containing protein</fullName>
    </recommendedName>
</protein>
<keyword evidence="2" id="KW-0805">Transcription regulation</keyword>
<sequence length="308" mass="34600">MGDCELKNLIAELRKGRELARQLQIHLNLPYSSRETREIMLLQKILNSFEKSLSIVNFRSLGSGTSVPIPMSESLPSLTGHSRSKDSYHDLIDGSKKRKSIPRRMQQVRADPGMGVEGSVDDGFSWKKYGQKDIVGTKYRRGYYRCTHRKVQGCLATKQVQRSDYDPTILEITYLGSHTCNQATRVLSPYQQEQSQDLDSVIEQSIHSFHFPSTSIMKPEPRTFSPSIVNNCFMSNFSPSLMSPSTSGARHSFGGNESFHQNSESELNGTISAATSVTNHPTVGLDFSFVNDEFDPNFTFSNNPGFFF</sequence>
<dbReference type="SMART" id="SM00774">
    <property type="entry name" value="WRKY"/>
    <property type="match status" value="1"/>
</dbReference>
<dbReference type="InterPro" id="IPR044810">
    <property type="entry name" value="WRKY_plant"/>
</dbReference>
<dbReference type="PANTHER" id="PTHR32096">
    <property type="entry name" value="WRKY TRANSCRIPTION FACTOR 30-RELATED-RELATED"/>
    <property type="match status" value="1"/>
</dbReference>